<dbReference type="PROSITE" id="PS50206">
    <property type="entry name" value="RHODANESE_3"/>
    <property type="match status" value="1"/>
</dbReference>
<proteinExistence type="predicted"/>
<keyword evidence="3" id="KW-1185">Reference proteome</keyword>
<dbReference type="PANTHER" id="PTHR43031">
    <property type="entry name" value="FAD-DEPENDENT OXIDOREDUCTASE"/>
    <property type="match status" value="1"/>
</dbReference>
<dbReference type="OrthoDB" id="9807812at2"/>
<dbReference type="EMBL" id="FTOT01000001">
    <property type="protein sequence ID" value="SIS59305.1"/>
    <property type="molecule type" value="Genomic_DNA"/>
</dbReference>
<dbReference type="PANTHER" id="PTHR43031:SF1">
    <property type="entry name" value="PYRIDINE NUCLEOTIDE-DISULPHIDE OXIDOREDUCTASE"/>
    <property type="match status" value="1"/>
</dbReference>
<dbReference type="InterPro" id="IPR036873">
    <property type="entry name" value="Rhodanese-like_dom_sf"/>
</dbReference>
<gene>
    <name evidence="2" type="ORF">SAMN05421774_101342</name>
</gene>
<organism evidence="2 3">
    <name type="scientific">Gemmobacter megaterium</name>
    <dbReference type="NCBI Taxonomy" id="1086013"/>
    <lineage>
        <taxon>Bacteria</taxon>
        <taxon>Pseudomonadati</taxon>
        <taxon>Pseudomonadota</taxon>
        <taxon>Alphaproteobacteria</taxon>
        <taxon>Rhodobacterales</taxon>
        <taxon>Paracoccaceae</taxon>
        <taxon>Gemmobacter</taxon>
    </lineage>
</organism>
<dbReference type="Pfam" id="PF00581">
    <property type="entry name" value="Rhodanese"/>
    <property type="match status" value="1"/>
</dbReference>
<dbReference type="SMART" id="SM00450">
    <property type="entry name" value="RHOD"/>
    <property type="match status" value="1"/>
</dbReference>
<evidence type="ECO:0000313" key="3">
    <source>
        <dbReference type="Proteomes" id="UP000186141"/>
    </source>
</evidence>
<dbReference type="InterPro" id="IPR050229">
    <property type="entry name" value="GlpE_sulfurtransferase"/>
</dbReference>
<feature type="domain" description="Rhodanese" evidence="1">
    <location>
        <begin position="25"/>
        <end position="121"/>
    </location>
</feature>
<protein>
    <submittedName>
        <fullName evidence="2">Rhodanese-related sulfurtransferase</fullName>
    </submittedName>
</protein>
<sequence length="121" mass="12727">MFGFSRSSRPAVGRISPKEAVARHGKGELTVIDVRDISEVRASGTASGGIHVPLMRLAMVADPRHPDHLPQLDPARPVALFCAAGGRSQMGCEILAKLGYAEVYNIGGFGDWCAGGGKVAR</sequence>
<dbReference type="InterPro" id="IPR001763">
    <property type="entry name" value="Rhodanese-like_dom"/>
</dbReference>
<dbReference type="Gene3D" id="3.40.250.10">
    <property type="entry name" value="Rhodanese-like domain"/>
    <property type="match status" value="1"/>
</dbReference>
<dbReference type="GO" id="GO:0016740">
    <property type="term" value="F:transferase activity"/>
    <property type="evidence" value="ECO:0007669"/>
    <property type="project" value="UniProtKB-KW"/>
</dbReference>
<dbReference type="AlphaFoldDB" id="A0A1N7KCH4"/>
<accession>A0A1N7KCH4</accession>
<reference evidence="2 3" key="1">
    <citation type="submission" date="2017-01" db="EMBL/GenBank/DDBJ databases">
        <authorList>
            <person name="Mah S.A."/>
            <person name="Swanson W.J."/>
            <person name="Moy G.W."/>
            <person name="Vacquier V.D."/>
        </authorList>
    </citation>
    <scope>NUCLEOTIDE SEQUENCE [LARGE SCALE GENOMIC DNA]</scope>
    <source>
        <strain evidence="2 3">DSM 26375</strain>
    </source>
</reference>
<evidence type="ECO:0000259" key="1">
    <source>
        <dbReference type="PROSITE" id="PS50206"/>
    </source>
</evidence>
<keyword evidence="2" id="KW-0808">Transferase</keyword>
<dbReference type="RefSeq" id="WP_076528070.1">
    <property type="nucleotide sequence ID" value="NZ_BMEH01000001.1"/>
</dbReference>
<name>A0A1N7KCH4_9RHOB</name>
<dbReference type="Proteomes" id="UP000186141">
    <property type="component" value="Unassembled WGS sequence"/>
</dbReference>
<dbReference type="STRING" id="1086013.SAMN05421774_101342"/>
<dbReference type="SUPFAM" id="SSF52821">
    <property type="entry name" value="Rhodanese/Cell cycle control phosphatase"/>
    <property type="match status" value="1"/>
</dbReference>
<evidence type="ECO:0000313" key="2">
    <source>
        <dbReference type="EMBL" id="SIS59305.1"/>
    </source>
</evidence>